<dbReference type="RefSeq" id="WP_221498181.1">
    <property type="nucleotide sequence ID" value="NZ_BAABJP010000062.1"/>
</dbReference>
<name>A0ABP9RBN7_9PSEU</name>
<dbReference type="EMBL" id="BAABJP010000062">
    <property type="protein sequence ID" value="GAA5174682.1"/>
    <property type="molecule type" value="Genomic_DNA"/>
</dbReference>
<proteinExistence type="inferred from homology"/>
<dbReference type="PANTHER" id="PTHR11895">
    <property type="entry name" value="TRANSAMIDASE"/>
    <property type="match status" value="1"/>
</dbReference>
<evidence type="ECO:0000259" key="2">
    <source>
        <dbReference type="Pfam" id="PF01425"/>
    </source>
</evidence>
<dbReference type="SUPFAM" id="SSF75304">
    <property type="entry name" value="Amidase signature (AS) enzymes"/>
    <property type="match status" value="1"/>
</dbReference>
<gene>
    <name evidence="3" type="ORF">GCM10023321_79050</name>
</gene>
<comment type="similarity">
    <text evidence="1">Belongs to the amidase family.</text>
</comment>
<evidence type="ECO:0000256" key="1">
    <source>
        <dbReference type="ARBA" id="ARBA00009199"/>
    </source>
</evidence>
<organism evidence="3 4">
    <name type="scientific">Pseudonocardia eucalypti</name>
    <dbReference type="NCBI Taxonomy" id="648755"/>
    <lineage>
        <taxon>Bacteria</taxon>
        <taxon>Bacillati</taxon>
        <taxon>Actinomycetota</taxon>
        <taxon>Actinomycetes</taxon>
        <taxon>Pseudonocardiales</taxon>
        <taxon>Pseudonocardiaceae</taxon>
        <taxon>Pseudonocardia</taxon>
    </lineage>
</organism>
<dbReference type="Pfam" id="PF01425">
    <property type="entry name" value="Amidase"/>
    <property type="match status" value="1"/>
</dbReference>
<sequence>MALLGDWADLGGVRGIAEGVRAGRLDPVELTERALRRADEVAGLGAVVHLDRDGARETAARVADRPTGELAGVPVLVKEIIPVAGMPFTCGSAVFAGRVADADAAVVAAARAAGAVIIGLSHSHEFAYGATGLVNAAGPCHNPHDPDRMPGGSSAGAGASVAAGIVPLALGTDTAGSVRIPAALCGVVGTKPSRHTLPLDGVFPLSASLDHVGVLTGSVTDARHAIAALGGDLGPGLDGPPRLGLLEHPPPAEPVAEALRAALARVAARGAEPVKVRLSEWDELNTTGLDLQGSEAAAVHADLLPRGGYQDDVADRLREAAEVPGWRYVRAARRVAALTAAVDALFTDLDAVLLPTVACAAPRASDAGVDLPDGPVSVRGALLRYTRAANVTGHPAFSLPLPGAGLPLGLQILAADNRRGFAAAEWVASAIA</sequence>
<dbReference type="PANTHER" id="PTHR11895:SF7">
    <property type="entry name" value="GLUTAMYL-TRNA(GLN) AMIDOTRANSFERASE SUBUNIT A, MITOCHONDRIAL"/>
    <property type="match status" value="1"/>
</dbReference>
<keyword evidence="4" id="KW-1185">Reference proteome</keyword>
<accession>A0ABP9RBN7</accession>
<evidence type="ECO:0000313" key="3">
    <source>
        <dbReference type="EMBL" id="GAA5174682.1"/>
    </source>
</evidence>
<reference evidence="4" key="1">
    <citation type="journal article" date="2019" name="Int. J. Syst. Evol. Microbiol.">
        <title>The Global Catalogue of Microorganisms (GCM) 10K type strain sequencing project: providing services to taxonomists for standard genome sequencing and annotation.</title>
        <authorList>
            <consortium name="The Broad Institute Genomics Platform"/>
            <consortium name="The Broad Institute Genome Sequencing Center for Infectious Disease"/>
            <person name="Wu L."/>
            <person name="Ma J."/>
        </authorList>
    </citation>
    <scope>NUCLEOTIDE SEQUENCE [LARGE SCALE GENOMIC DNA]</scope>
    <source>
        <strain evidence="4">JCM 18303</strain>
    </source>
</reference>
<dbReference type="Gene3D" id="3.90.1300.10">
    <property type="entry name" value="Amidase signature (AS) domain"/>
    <property type="match status" value="1"/>
</dbReference>
<dbReference type="InterPro" id="IPR023631">
    <property type="entry name" value="Amidase_dom"/>
</dbReference>
<dbReference type="InterPro" id="IPR036928">
    <property type="entry name" value="AS_sf"/>
</dbReference>
<dbReference type="Proteomes" id="UP001428817">
    <property type="component" value="Unassembled WGS sequence"/>
</dbReference>
<evidence type="ECO:0000313" key="4">
    <source>
        <dbReference type="Proteomes" id="UP001428817"/>
    </source>
</evidence>
<comment type="caution">
    <text evidence="3">The sequence shown here is derived from an EMBL/GenBank/DDBJ whole genome shotgun (WGS) entry which is preliminary data.</text>
</comment>
<feature type="domain" description="Amidase" evidence="2">
    <location>
        <begin position="29"/>
        <end position="415"/>
    </location>
</feature>
<protein>
    <submittedName>
        <fullName evidence="3">Amidase</fullName>
    </submittedName>
</protein>
<dbReference type="InterPro" id="IPR000120">
    <property type="entry name" value="Amidase"/>
</dbReference>